<proteinExistence type="predicted"/>
<reference evidence="1" key="2">
    <citation type="journal article" date="2015" name="Data Brief">
        <title>Shoot transcriptome of the giant reed, Arundo donax.</title>
        <authorList>
            <person name="Barrero R.A."/>
            <person name="Guerrero F.D."/>
            <person name="Moolhuijzen P."/>
            <person name="Goolsby J.A."/>
            <person name="Tidwell J."/>
            <person name="Bellgard S.E."/>
            <person name="Bellgard M.I."/>
        </authorList>
    </citation>
    <scope>NUCLEOTIDE SEQUENCE</scope>
    <source>
        <tissue evidence="1">Shoot tissue taken approximately 20 cm above the soil surface</tissue>
    </source>
</reference>
<reference evidence="1" key="1">
    <citation type="submission" date="2014-09" db="EMBL/GenBank/DDBJ databases">
        <authorList>
            <person name="Magalhaes I.L.F."/>
            <person name="Oliveira U."/>
            <person name="Santos F.R."/>
            <person name="Vidigal T.H.D.A."/>
            <person name="Brescovit A.D."/>
            <person name="Santos A.J."/>
        </authorList>
    </citation>
    <scope>NUCLEOTIDE SEQUENCE</scope>
    <source>
        <tissue evidence="1">Shoot tissue taken approximately 20 cm above the soil surface</tissue>
    </source>
</reference>
<evidence type="ECO:0000313" key="1">
    <source>
        <dbReference type="EMBL" id="JAD98080.1"/>
    </source>
</evidence>
<dbReference type="EMBL" id="GBRH01199815">
    <property type="protein sequence ID" value="JAD98080.1"/>
    <property type="molecule type" value="Transcribed_RNA"/>
</dbReference>
<protein>
    <submittedName>
        <fullName evidence="1">Uncharacterized protein</fullName>
    </submittedName>
</protein>
<accession>A0A0A9EJR6</accession>
<organism evidence="1">
    <name type="scientific">Arundo donax</name>
    <name type="common">Giant reed</name>
    <name type="synonym">Donax arundinaceus</name>
    <dbReference type="NCBI Taxonomy" id="35708"/>
    <lineage>
        <taxon>Eukaryota</taxon>
        <taxon>Viridiplantae</taxon>
        <taxon>Streptophyta</taxon>
        <taxon>Embryophyta</taxon>
        <taxon>Tracheophyta</taxon>
        <taxon>Spermatophyta</taxon>
        <taxon>Magnoliopsida</taxon>
        <taxon>Liliopsida</taxon>
        <taxon>Poales</taxon>
        <taxon>Poaceae</taxon>
        <taxon>PACMAD clade</taxon>
        <taxon>Arundinoideae</taxon>
        <taxon>Arundineae</taxon>
        <taxon>Arundo</taxon>
    </lineage>
</organism>
<name>A0A0A9EJR6_ARUDO</name>
<sequence>MSNFCVNFP</sequence>